<gene>
    <name evidence="1" type="ORF">Kpho01_55860</name>
</gene>
<reference evidence="1" key="1">
    <citation type="submission" date="2023-02" db="EMBL/GenBank/DDBJ databases">
        <title>Kitasatospora phosalacinea NBRC 14362.</title>
        <authorList>
            <person name="Ichikawa N."/>
            <person name="Sato H."/>
            <person name="Tonouchi N."/>
        </authorList>
    </citation>
    <scope>NUCLEOTIDE SEQUENCE</scope>
    <source>
        <strain evidence="1">NBRC 14362</strain>
    </source>
</reference>
<proteinExistence type="predicted"/>
<evidence type="ECO:0000313" key="2">
    <source>
        <dbReference type="Proteomes" id="UP001165143"/>
    </source>
</evidence>
<dbReference type="EMBL" id="BSRX01000039">
    <property type="protein sequence ID" value="GLW57575.1"/>
    <property type="molecule type" value="Genomic_DNA"/>
</dbReference>
<name>A0A9W6PJS9_9ACTN</name>
<dbReference type="AlphaFoldDB" id="A0A9W6PJS9"/>
<protein>
    <recommendedName>
        <fullName evidence="3">Ankyrin</fullName>
    </recommendedName>
</protein>
<dbReference type="RefSeq" id="WP_051777665.1">
    <property type="nucleotide sequence ID" value="NZ_BSRX01000039.1"/>
</dbReference>
<accession>A0A9W6PJS9</accession>
<organism evidence="1 2">
    <name type="scientific">Kitasatospora phosalacinea</name>
    <dbReference type="NCBI Taxonomy" id="2065"/>
    <lineage>
        <taxon>Bacteria</taxon>
        <taxon>Bacillati</taxon>
        <taxon>Actinomycetota</taxon>
        <taxon>Actinomycetes</taxon>
        <taxon>Kitasatosporales</taxon>
        <taxon>Streptomycetaceae</taxon>
        <taxon>Kitasatospora</taxon>
    </lineage>
</organism>
<evidence type="ECO:0008006" key="3">
    <source>
        <dbReference type="Google" id="ProtNLM"/>
    </source>
</evidence>
<comment type="caution">
    <text evidence="1">The sequence shown here is derived from an EMBL/GenBank/DDBJ whole genome shotgun (WGS) entry which is preliminary data.</text>
</comment>
<evidence type="ECO:0000313" key="1">
    <source>
        <dbReference type="EMBL" id="GLW57575.1"/>
    </source>
</evidence>
<dbReference type="Proteomes" id="UP001165143">
    <property type="component" value="Unassembled WGS sequence"/>
</dbReference>
<sequence>MPARSTTGAPWSGPYETHLTLAPAEAGALAGWAAAHGLEFTHILLARGRHPSQPMLSWRAEGTLAAQHRRAAAEAARLRGAGFTPVRVKIEAAPWVPGVPHSDAEAERADPAHYFEHHVKVRTAPGTPREALARAAHGHDAHVSWNARRTEPDGHRHYFVTQRCHRVGLATATARLARLTAALTTAGFPPLRAEREYVVHDSALALDEGWLDDTPAEDLP</sequence>